<protein>
    <submittedName>
        <fullName evidence="2">Uncharacterized protein</fullName>
    </submittedName>
</protein>
<keyword evidence="3" id="KW-1185">Reference proteome</keyword>
<sequence>MNGITGIASARQKLARANHHINDLERMISEYQDANPIEVRVDLSASTEYENEVDCQVAALSVSEVPDDWALITGDALTNLRAALDHAVYPHAEYFPTLLSRTNSKGKEIRVQEIFDATTTAIIVHHQPYNDPEPAHHPLGLLYKLVNRDKHRQVLVTNYFRAELVFAPSDDYEVVDIPGLAVHELVPGAVFKHFRLRLRPGITQSRLTYNNRLRATVVVDVPDTTDDVPLVASLKEIHTRVSEILNQLEAAGML</sequence>
<comment type="caution">
    <text evidence="2">The sequence shown here is derived from an EMBL/GenBank/DDBJ whole genome shotgun (WGS) entry which is preliminary data.</text>
</comment>
<feature type="coiled-coil region" evidence="1">
    <location>
        <begin position="7"/>
        <end position="34"/>
    </location>
</feature>
<evidence type="ECO:0000256" key="1">
    <source>
        <dbReference type="SAM" id="Coils"/>
    </source>
</evidence>
<evidence type="ECO:0000313" key="2">
    <source>
        <dbReference type="EMBL" id="MBF6299207.1"/>
    </source>
</evidence>
<reference evidence="2 3" key="1">
    <citation type="submission" date="2020-10" db="EMBL/GenBank/DDBJ databases">
        <title>Identification of Nocardia species via Next-generation sequencing and recognition of intraspecies genetic diversity.</title>
        <authorList>
            <person name="Li P."/>
            <person name="Li P."/>
            <person name="Lu B."/>
        </authorList>
    </citation>
    <scope>NUCLEOTIDE SEQUENCE [LARGE SCALE GENOMIC DNA]</scope>
    <source>
        <strain evidence="2 3">BJ06-0157</strain>
    </source>
</reference>
<proteinExistence type="predicted"/>
<gene>
    <name evidence="2" type="ORF">IU459_16895</name>
</gene>
<keyword evidence="1" id="KW-0175">Coiled coil</keyword>
<organism evidence="2 3">
    <name type="scientific">Nocardia amamiensis</name>
    <dbReference type="NCBI Taxonomy" id="404578"/>
    <lineage>
        <taxon>Bacteria</taxon>
        <taxon>Bacillati</taxon>
        <taxon>Actinomycetota</taxon>
        <taxon>Actinomycetes</taxon>
        <taxon>Mycobacteriales</taxon>
        <taxon>Nocardiaceae</taxon>
        <taxon>Nocardia</taxon>
    </lineage>
</organism>
<dbReference type="RefSeq" id="WP_195130485.1">
    <property type="nucleotide sequence ID" value="NZ_JADLQX010000011.1"/>
</dbReference>
<name>A0ABS0CTR2_9NOCA</name>
<dbReference type="EMBL" id="JADLQX010000011">
    <property type="protein sequence ID" value="MBF6299207.1"/>
    <property type="molecule type" value="Genomic_DNA"/>
</dbReference>
<dbReference type="Proteomes" id="UP000702209">
    <property type="component" value="Unassembled WGS sequence"/>
</dbReference>
<evidence type="ECO:0000313" key="3">
    <source>
        <dbReference type="Proteomes" id="UP000702209"/>
    </source>
</evidence>
<accession>A0ABS0CTR2</accession>